<evidence type="ECO:0000256" key="1">
    <source>
        <dbReference type="SAM" id="Phobius"/>
    </source>
</evidence>
<feature type="transmembrane region" description="Helical" evidence="1">
    <location>
        <begin position="103"/>
        <end position="133"/>
    </location>
</feature>
<dbReference type="EMBL" id="JAROBZ020000001">
    <property type="protein sequence ID" value="MFB3168469.1"/>
    <property type="molecule type" value="Genomic_DNA"/>
</dbReference>
<comment type="caution">
    <text evidence="2">The sequence shown here is derived from an EMBL/GenBank/DDBJ whole genome shotgun (WGS) entry which is preliminary data.</text>
</comment>
<dbReference type="Proteomes" id="UP001241748">
    <property type="component" value="Unassembled WGS sequence"/>
</dbReference>
<accession>A0ABV4YUD9</accession>
<keyword evidence="1" id="KW-0472">Membrane</keyword>
<evidence type="ECO:0000313" key="3">
    <source>
        <dbReference type="Proteomes" id="UP001241748"/>
    </source>
</evidence>
<keyword evidence="1" id="KW-1133">Transmembrane helix</keyword>
<evidence type="ECO:0000313" key="2">
    <source>
        <dbReference type="EMBL" id="MFB3168469.1"/>
    </source>
</evidence>
<keyword evidence="1" id="KW-0812">Transmembrane</keyword>
<gene>
    <name evidence="2" type="ORF">P5G62_015230</name>
</gene>
<evidence type="ECO:0008006" key="4">
    <source>
        <dbReference type="Google" id="ProtNLM"/>
    </source>
</evidence>
<reference evidence="2 3" key="1">
    <citation type="submission" date="2024-05" db="EMBL/GenBank/DDBJ databases">
        <authorList>
            <person name="Venkateswaran K."/>
        </authorList>
    </citation>
    <scope>NUCLEOTIDE SEQUENCE [LARGE SCALE GENOMIC DNA]</scope>
    <source>
        <strain evidence="2 3">179-C4-2-HS</strain>
    </source>
</reference>
<organism evidence="2 3">
    <name type="scientific">Neobacillus driksii</name>
    <dbReference type="NCBI Taxonomy" id="3035913"/>
    <lineage>
        <taxon>Bacteria</taxon>
        <taxon>Bacillati</taxon>
        <taxon>Bacillota</taxon>
        <taxon>Bacilli</taxon>
        <taxon>Bacillales</taxon>
        <taxon>Bacillaceae</taxon>
        <taxon>Neobacillus</taxon>
    </lineage>
</organism>
<sequence>MNKRKARRIKKKILNNQGKYKKLREKARFELTVLEEYFGKSLLDELTIYYEIKKHLEANQKEISYFGLRGVIVGLATAIFVYLFNSQIIPNLGQLNLGKENQIFSYILNQIGAIFAIIIFLVLYFITTADFFIADWKRRNQIYINEYMIKLVEEKIVEINDIKK</sequence>
<keyword evidence="3" id="KW-1185">Reference proteome</keyword>
<feature type="transmembrane region" description="Helical" evidence="1">
    <location>
        <begin position="63"/>
        <end position="83"/>
    </location>
</feature>
<proteinExistence type="predicted"/>
<name>A0ABV4YUD9_9BACI</name>
<protein>
    <recommendedName>
        <fullName evidence="4">DUF2663 family protein</fullName>
    </recommendedName>
</protein>
<dbReference type="RefSeq" id="WP_306072972.1">
    <property type="nucleotide sequence ID" value="NZ_JAROBZ020000001.1"/>
</dbReference>